<proteinExistence type="predicted"/>
<evidence type="ECO:0000313" key="1">
    <source>
        <dbReference type="EMBL" id="JAH99962.1"/>
    </source>
</evidence>
<organism evidence="1">
    <name type="scientific">Anguilla anguilla</name>
    <name type="common">European freshwater eel</name>
    <name type="synonym">Muraena anguilla</name>
    <dbReference type="NCBI Taxonomy" id="7936"/>
    <lineage>
        <taxon>Eukaryota</taxon>
        <taxon>Metazoa</taxon>
        <taxon>Chordata</taxon>
        <taxon>Craniata</taxon>
        <taxon>Vertebrata</taxon>
        <taxon>Euteleostomi</taxon>
        <taxon>Actinopterygii</taxon>
        <taxon>Neopterygii</taxon>
        <taxon>Teleostei</taxon>
        <taxon>Anguilliformes</taxon>
        <taxon>Anguillidae</taxon>
        <taxon>Anguilla</taxon>
    </lineage>
</organism>
<protein>
    <submittedName>
        <fullName evidence="1">Uncharacterized protein</fullName>
    </submittedName>
</protein>
<reference evidence="1" key="2">
    <citation type="journal article" date="2015" name="Fish Shellfish Immunol.">
        <title>Early steps in the European eel (Anguilla anguilla)-Vibrio vulnificus interaction in the gills: Role of the RtxA13 toxin.</title>
        <authorList>
            <person name="Callol A."/>
            <person name="Pajuelo D."/>
            <person name="Ebbesson L."/>
            <person name="Teles M."/>
            <person name="MacKenzie S."/>
            <person name="Amaro C."/>
        </authorList>
    </citation>
    <scope>NUCLEOTIDE SEQUENCE</scope>
</reference>
<reference evidence="1" key="1">
    <citation type="submission" date="2014-11" db="EMBL/GenBank/DDBJ databases">
        <authorList>
            <person name="Amaro Gonzalez C."/>
        </authorList>
    </citation>
    <scope>NUCLEOTIDE SEQUENCE</scope>
</reference>
<sequence length="43" mass="4640">MEIITIESNWNPSVSTPLSSLQIGTASLLKSLLPPNEMVRNTG</sequence>
<name>A0A0E9XB38_ANGAN</name>
<dbReference type="AlphaFoldDB" id="A0A0E9XB38"/>
<accession>A0A0E9XB38</accession>
<dbReference type="EMBL" id="GBXM01008615">
    <property type="protein sequence ID" value="JAH99962.1"/>
    <property type="molecule type" value="Transcribed_RNA"/>
</dbReference>